<dbReference type="GO" id="GO:0043410">
    <property type="term" value="P:positive regulation of MAPK cascade"/>
    <property type="evidence" value="ECO:0007669"/>
    <property type="project" value="TreeGrafter"/>
</dbReference>
<feature type="transmembrane region" description="Helical" evidence="13">
    <location>
        <begin position="198"/>
        <end position="220"/>
    </location>
</feature>
<dbReference type="Gene3D" id="1.20.1070.10">
    <property type="entry name" value="Rhodopsin 7-helix transmembrane proteins"/>
    <property type="match status" value="1"/>
</dbReference>
<dbReference type="PANTHER" id="PTHR24248">
    <property type="entry name" value="ADRENERGIC RECEPTOR-RELATED G-PROTEIN COUPLED RECEPTOR"/>
    <property type="match status" value="1"/>
</dbReference>
<keyword evidence="5 11" id="KW-0297">G-protein coupled receptor</keyword>
<comment type="subcellular location">
    <subcellularLocation>
        <location evidence="1">Cell membrane</location>
        <topology evidence="1">Multi-pass membrane protein</topology>
    </subcellularLocation>
</comment>
<organism evidence="15">
    <name type="scientific">Pinctada fucata</name>
    <name type="common">Akoya pearl oyster</name>
    <name type="synonym">Pinctada imbricata fucata</name>
    <dbReference type="NCBI Taxonomy" id="50426"/>
    <lineage>
        <taxon>Eukaryota</taxon>
        <taxon>Metazoa</taxon>
        <taxon>Spiralia</taxon>
        <taxon>Lophotrochozoa</taxon>
        <taxon>Mollusca</taxon>
        <taxon>Bivalvia</taxon>
        <taxon>Autobranchia</taxon>
        <taxon>Pteriomorphia</taxon>
        <taxon>Pterioida</taxon>
        <taxon>Pterioidea</taxon>
        <taxon>Pteriidae</taxon>
        <taxon>Pinctada</taxon>
    </lineage>
</organism>
<evidence type="ECO:0000256" key="1">
    <source>
        <dbReference type="ARBA" id="ARBA00004651"/>
    </source>
</evidence>
<evidence type="ECO:0000259" key="14">
    <source>
        <dbReference type="PROSITE" id="PS50262"/>
    </source>
</evidence>
<feature type="transmembrane region" description="Helical" evidence="13">
    <location>
        <begin position="240"/>
        <end position="265"/>
    </location>
</feature>
<dbReference type="EMBL" id="KF954511">
    <property type="protein sequence ID" value="AIW04132.1"/>
    <property type="molecule type" value="mRNA"/>
</dbReference>
<evidence type="ECO:0000256" key="12">
    <source>
        <dbReference type="SAM" id="MobiDB-lite"/>
    </source>
</evidence>
<dbReference type="SMR" id="A0A0A7DQA3"/>
<feature type="compositionally biased region" description="Basic and acidic residues" evidence="12">
    <location>
        <begin position="365"/>
        <end position="377"/>
    </location>
</feature>
<keyword evidence="9" id="KW-0325">Glycoprotein</keyword>
<evidence type="ECO:0000256" key="11">
    <source>
        <dbReference type="RuleBase" id="RU000688"/>
    </source>
</evidence>
<evidence type="ECO:0000256" key="6">
    <source>
        <dbReference type="ARBA" id="ARBA00023136"/>
    </source>
</evidence>
<dbReference type="GO" id="GO:0071880">
    <property type="term" value="P:adenylate cyclase-activating adrenergic receptor signaling pathway"/>
    <property type="evidence" value="ECO:0007669"/>
    <property type="project" value="TreeGrafter"/>
</dbReference>
<dbReference type="Pfam" id="PF00001">
    <property type="entry name" value="7tm_1"/>
    <property type="match status" value="1"/>
</dbReference>
<dbReference type="GO" id="GO:0005886">
    <property type="term" value="C:plasma membrane"/>
    <property type="evidence" value="ECO:0007669"/>
    <property type="project" value="UniProtKB-SubCell"/>
</dbReference>
<feature type="compositionally biased region" description="Polar residues" evidence="12">
    <location>
        <begin position="289"/>
        <end position="309"/>
    </location>
</feature>
<feature type="transmembrane region" description="Helical" evidence="13">
    <location>
        <begin position="394"/>
        <end position="426"/>
    </location>
</feature>
<dbReference type="PROSITE" id="PS00237">
    <property type="entry name" value="G_PROTEIN_RECEP_F1_1"/>
    <property type="match status" value="1"/>
</dbReference>
<feature type="transmembrane region" description="Helical" evidence="13">
    <location>
        <begin position="432"/>
        <end position="450"/>
    </location>
</feature>
<name>A0A0A7DQA3_PINFU</name>
<keyword evidence="4 13" id="KW-1133">Transmembrane helix</keyword>
<feature type="transmembrane region" description="Helical" evidence="13">
    <location>
        <begin position="158"/>
        <end position="178"/>
    </location>
</feature>
<keyword evidence="6 13" id="KW-0472">Membrane</keyword>
<keyword evidence="2" id="KW-1003">Cell membrane</keyword>
<feature type="compositionally biased region" description="Polar residues" evidence="12">
    <location>
        <begin position="355"/>
        <end position="364"/>
    </location>
</feature>
<feature type="region of interest" description="Disordered" evidence="12">
    <location>
        <begin position="355"/>
        <end position="377"/>
    </location>
</feature>
<evidence type="ECO:0000256" key="10">
    <source>
        <dbReference type="ARBA" id="ARBA00023224"/>
    </source>
</evidence>
<dbReference type="GO" id="GO:0004993">
    <property type="term" value="F:G protein-coupled serotonin receptor activity"/>
    <property type="evidence" value="ECO:0007669"/>
    <property type="project" value="InterPro"/>
</dbReference>
<keyword evidence="7" id="KW-1015">Disulfide bond</keyword>
<keyword evidence="3 11" id="KW-0812">Transmembrane</keyword>
<evidence type="ECO:0000256" key="8">
    <source>
        <dbReference type="ARBA" id="ARBA00023170"/>
    </source>
</evidence>
<gene>
    <name evidence="15" type="primary">5-HT</name>
</gene>
<dbReference type="InterPro" id="IPR000276">
    <property type="entry name" value="GPCR_Rhodpsn"/>
</dbReference>
<proteinExistence type="evidence at transcript level"/>
<dbReference type="PANTHER" id="PTHR24248:SF200">
    <property type="entry name" value="5-HYDROXYTRYPTAMINE RECEPTOR 1B-LIKE ISOFORM X1"/>
    <property type="match status" value="1"/>
</dbReference>
<dbReference type="PRINTS" id="PR01101">
    <property type="entry name" value="5HTRECEPTOR"/>
</dbReference>
<feature type="transmembrane region" description="Helical" evidence="13">
    <location>
        <begin position="81"/>
        <end position="107"/>
    </location>
</feature>
<evidence type="ECO:0000256" key="2">
    <source>
        <dbReference type="ARBA" id="ARBA00022475"/>
    </source>
</evidence>
<sequence>MLWDSLTSSNESKVTGARSFLKFDIGNSFKHREYQNESYENMTLLQAGTVLNESAVGSTESIQNISAIIAFEYVPRYSIEIMIVLCVVLSCMIVATIIGNVFVISAIILERSLQGVSNYLILSLAVTDLMVAVLVMPISVIDQVSEFWYLGSDLCDMWISFDVLCCTASILHLVAISLDRYWAVSNIDYIRRRSAKQIIIMIIIVWVVSIVISIAPVLGWKDNGNNPDILGICQISQDPAYTVFSTVGAFYCPLILMVVLNFKIYKAARSRIRKKHISAWTKPPFHRPSITNAEGTTRHNSSGSEVSQDGFTVYNGSCINGNEEESQFNYNENDDSDVNHRFLTVPSNVYVLNKQLNPPKTSENNNHKRTDNRDKERMRKAKIEMKRERKAARVLGIITGAFVACWLPFFILALAGPFCTFCYFPLELKSVFLWLGYFNSLLNPIIYTTFNPSFRNAFNKLFFKKRRRRRQ</sequence>
<dbReference type="SUPFAM" id="SSF81321">
    <property type="entry name" value="Family A G protein-coupled receptor-like"/>
    <property type="match status" value="1"/>
</dbReference>
<evidence type="ECO:0000256" key="4">
    <source>
        <dbReference type="ARBA" id="ARBA00022989"/>
    </source>
</evidence>
<feature type="domain" description="G-protein coupled receptors family 1 profile" evidence="14">
    <location>
        <begin position="99"/>
        <end position="447"/>
    </location>
</feature>
<dbReference type="PROSITE" id="PS50262">
    <property type="entry name" value="G_PROTEIN_RECEP_F1_2"/>
    <property type="match status" value="1"/>
</dbReference>
<evidence type="ECO:0000256" key="13">
    <source>
        <dbReference type="SAM" id="Phobius"/>
    </source>
</evidence>
<evidence type="ECO:0000256" key="3">
    <source>
        <dbReference type="ARBA" id="ARBA00022692"/>
    </source>
</evidence>
<dbReference type="CDD" id="cd15331">
    <property type="entry name" value="7tmA_5-HT1A_invertebrates"/>
    <property type="match status" value="1"/>
</dbReference>
<evidence type="ECO:0000256" key="5">
    <source>
        <dbReference type="ARBA" id="ARBA00023040"/>
    </source>
</evidence>
<dbReference type="SMART" id="SM01381">
    <property type="entry name" value="7TM_GPCR_Srsx"/>
    <property type="match status" value="1"/>
</dbReference>
<comment type="similarity">
    <text evidence="11">Belongs to the G-protein coupled receptor 1 family.</text>
</comment>
<evidence type="ECO:0000256" key="9">
    <source>
        <dbReference type="ARBA" id="ARBA00023180"/>
    </source>
</evidence>
<accession>A0A0A7DQA3</accession>
<evidence type="ECO:0000313" key="15">
    <source>
        <dbReference type="EMBL" id="AIW04132.1"/>
    </source>
</evidence>
<protein>
    <submittedName>
        <fullName evidence="15">5-HT1 receptor</fullName>
    </submittedName>
</protein>
<dbReference type="AlphaFoldDB" id="A0A0A7DQA3"/>
<feature type="region of interest" description="Disordered" evidence="12">
    <location>
        <begin position="288"/>
        <end position="309"/>
    </location>
</feature>
<dbReference type="InterPro" id="IPR017452">
    <property type="entry name" value="GPCR_Rhodpsn_7TM"/>
</dbReference>
<feature type="transmembrane region" description="Helical" evidence="13">
    <location>
        <begin position="119"/>
        <end position="138"/>
    </location>
</feature>
<keyword evidence="10 11" id="KW-0807">Transducer</keyword>
<reference evidence="15" key="1">
    <citation type="journal article" date="2014" name="Gen. Comp. Endocrinol.">
        <title>Molecular characterization and analysis of a putative 5-HT receptor involved in reproduction process of the pearl oyster Pinctada fucata.</title>
        <authorList>
            <person name="Wang Q."/>
            <person name="He M."/>
        </authorList>
    </citation>
    <scope>NUCLEOTIDE SEQUENCE</scope>
    <source>
        <tissue evidence="15">Ovary</tissue>
    </source>
</reference>
<dbReference type="PRINTS" id="PR00237">
    <property type="entry name" value="GPCRRHODOPSN"/>
</dbReference>
<dbReference type="InterPro" id="IPR002231">
    <property type="entry name" value="5HT_rcpt"/>
</dbReference>
<keyword evidence="8 11" id="KW-0675">Receptor</keyword>
<evidence type="ECO:0000256" key="7">
    <source>
        <dbReference type="ARBA" id="ARBA00023157"/>
    </source>
</evidence>